<gene>
    <name evidence="1" type="ORF">XBO1_690002</name>
</gene>
<dbReference type="Proteomes" id="UP000028483">
    <property type="component" value="Unassembled WGS sequence"/>
</dbReference>
<reference evidence="1" key="1">
    <citation type="submission" date="2013-07" db="EMBL/GenBank/DDBJ databases">
        <title>Sub-species coevolution in mutualistic symbiosis.</title>
        <authorList>
            <person name="Murfin K."/>
            <person name="Klassen J."/>
            <person name="Lee M."/>
            <person name="Forst S."/>
            <person name="Stock P."/>
            <person name="Goodrich-Blair H."/>
        </authorList>
    </citation>
    <scope>NUCLEOTIDE SEQUENCE [LARGE SCALE GENOMIC DNA]</scope>
    <source>
        <strain evidence="1">Oregonense</strain>
    </source>
</reference>
<dbReference type="HOGENOM" id="CLU_3359248_0_0_6"/>
<sequence>MKKAGETVEQVYIGHSGDDDINTTHNNIIIGAGITL</sequence>
<evidence type="ECO:0000313" key="2">
    <source>
        <dbReference type="Proteomes" id="UP000028483"/>
    </source>
</evidence>
<comment type="caution">
    <text evidence="1">The sequence shown here is derived from an EMBL/GenBank/DDBJ whole genome shotgun (WGS) entry which is preliminary data.</text>
</comment>
<proteinExistence type="predicted"/>
<evidence type="ECO:0000313" key="1">
    <source>
        <dbReference type="EMBL" id="CDH07914.1"/>
    </source>
</evidence>
<name>A0A077PAL9_XENBV</name>
<accession>A0A077PAL9</accession>
<dbReference type="EMBL" id="CBSX010000236">
    <property type="protein sequence ID" value="CDH07914.1"/>
    <property type="molecule type" value="Genomic_DNA"/>
</dbReference>
<protein>
    <submittedName>
        <fullName evidence="1">Uncharacterized protein</fullName>
    </submittedName>
</protein>
<dbReference type="AlphaFoldDB" id="A0A077PAL9"/>
<organism evidence="1 2">
    <name type="scientific">Xenorhabdus bovienii str. oregonense</name>
    <dbReference type="NCBI Taxonomy" id="1398202"/>
    <lineage>
        <taxon>Bacteria</taxon>
        <taxon>Pseudomonadati</taxon>
        <taxon>Pseudomonadota</taxon>
        <taxon>Gammaproteobacteria</taxon>
        <taxon>Enterobacterales</taxon>
        <taxon>Morganellaceae</taxon>
        <taxon>Xenorhabdus</taxon>
    </lineage>
</organism>